<evidence type="ECO:0008006" key="3">
    <source>
        <dbReference type="Google" id="ProtNLM"/>
    </source>
</evidence>
<sequence length="301" mass="35125">MNCPLCKTNEITTIEKINKSELVKLYKKMTNVDFSYLINQDIDFCECKNCKLRYYAPLITGDEKFYNSLQHIDWYYMDEKEEYHYAKKYIKNTDCVLEVGSGKGAFAKHLSTKDYVGLDFSENAKKMAAENGVIIENEMIQDYAQKHKEQFDIVISFQVLEHVSDPESFLNAKVEALKVGGKLIIAVPSEDSFLKYVENGILNMPPHHVTRWSDKTFEYIASKYNLDIIEIYHEKVQDIHKSWYLNTLISNSLHQNKILNTSFYKKIINKFSYIFSKVLLKGLEDEMLPNGHTVLVIFEKK</sequence>
<dbReference type="Gene3D" id="3.40.50.150">
    <property type="entry name" value="Vaccinia Virus protein VP39"/>
    <property type="match status" value="1"/>
</dbReference>
<proteinExistence type="predicted"/>
<dbReference type="Pfam" id="PF13489">
    <property type="entry name" value="Methyltransf_23"/>
    <property type="match status" value="1"/>
</dbReference>
<accession>A0A2A4T3V3</accession>
<dbReference type="PANTHER" id="PTHR43861">
    <property type="entry name" value="TRANS-ACONITATE 2-METHYLTRANSFERASE-RELATED"/>
    <property type="match status" value="1"/>
</dbReference>
<dbReference type="EMBL" id="NVSR01000044">
    <property type="protein sequence ID" value="PCI27949.1"/>
    <property type="molecule type" value="Genomic_DNA"/>
</dbReference>
<evidence type="ECO:0000313" key="2">
    <source>
        <dbReference type="Proteomes" id="UP000218113"/>
    </source>
</evidence>
<protein>
    <recommendedName>
        <fullName evidence="3">Methyltransferase</fullName>
    </recommendedName>
</protein>
<dbReference type="InterPro" id="IPR029063">
    <property type="entry name" value="SAM-dependent_MTases_sf"/>
</dbReference>
<reference evidence="2" key="1">
    <citation type="submission" date="2017-08" db="EMBL/GenBank/DDBJ databases">
        <title>A dynamic microbial community with high functional redundancy inhabits the cold, oxic subseafloor aquifer.</title>
        <authorList>
            <person name="Tully B.J."/>
            <person name="Wheat C.G."/>
            <person name="Glazer B.T."/>
            <person name="Huber J.A."/>
        </authorList>
    </citation>
    <scope>NUCLEOTIDE SEQUENCE [LARGE SCALE GENOMIC DNA]</scope>
</reference>
<evidence type="ECO:0000313" key="1">
    <source>
        <dbReference type="EMBL" id="PCI27949.1"/>
    </source>
</evidence>
<name>A0A2A4T3V3_9DELT</name>
<dbReference type="AlphaFoldDB" id="A0A2A4T3V3"/>
<organism evidence="1 2">
    <name type="scientific">SAR324 cluster bacterium</name>
    <dbReference type="NCBI Taxonomy" id="2024889"/>
    <lineage>
        <taxon>Bacteria</taxon>
        <taxon>Deltaproteobacteria</taxon>
        <taxon>SAR324 cluster</taxon>
    </lineage>
</organism>
<gene>
    <name evidence="1" type="ORF">COB67_07390</name>
</gene>
<dbReference type="PANTHER" id="PTHR43861:SF6">
    <property type="entry name" value="METHYLTRANSFERASE TYPE 11"/>
    <property type="match status" value="1"/>
</dbReference>
<dbReference type="SUPFAM" id="SSF53335">
    <property type="entry name" value="S-adenosyl-L-methionine-dependent methyltransferases"/>
    <property type="match status" value="1"/>
</dbReference>
<comment type="caution">
    <text evidence="1">The sequence shown here is derived from an EMBL/GenBank/DDBJ whole genome shotgun (WGS) entry which is preliminary data.</text>
</comment>
<dbReference type="Proteomes" id="UP000218113">
    <property type="component" value="Unassembled WGS sequence"/>
</dbReference>
<dbReference type="CDD" id="cd02440">
    <property type="entry name" value="AdoMet_MTases"/>
    <property type="match status" value="1"/>
</dbReference>